<evidence type="ECO:0000259" key="2">
    <source>
        <dbReference type="Pfam" id="PF26526"/>
    </source>
</evidence>
<accession>A0A3L8PHF8</accession>
<proteinExistence type="predicted"/>
<feature type="region of interest" description="Disordered" evidence="1">
    <location>
        <begin position="8"/>
        <end position="36"/>
    </location>
</feature>
<evidence type="ECO:0000313" key="3">
    <source>
        <dbReference type="EMBL" id="RLV54514.1"/>
    </source>
</evidence>
<dbReference type="AlphaFoldDB" id="A0A3L8PHF8"/>
<dbReference type="InterPro" id="IPR058488">
    <property type="entry name" value="DUF8175"/>
</dbReference>
<dbReference type="Proteomes" id="UP000282515">
    <property type="component" value="Unassembled WGS sequence"/>
</dbReference>
<protein>
    <recommendedName>
        <fullName evidence="2">DUF8175 domain-containing protein</fullName>
    </recommendedName>
</protein>
<dbReference type="Pfam" id="PF26526">
    <property type="entry name" value="DUF8175"/>
    <property type="match status" value="1"/>
</dbReference>
<organism evidence="3 4">
    <name type="scientific">Aeromicrobium phragmitis</name>
    <dbReference type="NCBI Taxonomy" id="2478914"/>
    <lineage>
        <taxon>Bacteria</taxon>
        <taxon>Bacillati</taxon>
        <taxon>Actinomycetota</taxon>
        <taxon>Actinomycetes</taxon>
        <taxon>Propionibacteriales</taxon>
        <taxon>Nocardioidaceae</taxon>
        <taxon>Aeromicrobium</taxon>
    </lineage>
</organism>
<comment type="caution">
    <text evidence="3">The sequence shown here is derived from an EMBL/GenBank/DDBJ whole genome shotgun (WGS) entry which is preliminary data.</text>
</comment>
<name>A0A3L8PHF8_9ACTN</name>
<gene>
    <name evidence="3" type="ORF">D9V41_16060</name>
</gene>
<keyword evidence="4" id="KW-1185">Reference proteome</keyword>
<reference evidence="3 4" key="1">
    <citation type="submission" date="2018-10" db="EMBL/GenBank/DDBJ databases">
        <title>Aeromicrobium sp. 9W16Y-2 whole genome shotgun sequence.</title>
        <authorList>
            <person name="Li F."/>
        </authorList>
    </citation>
    <scope>NUCLEOTIDE SEQUENCE [LARGE SCALE GENOMIC DNA]</scope>
    <source>
        <strain evidence="3 4">9W16Y-2</strain>
    </source>
</reference>
<evidence type="ECO:0000256" key="1">
    <source>
        <dbReference type="SAM" id="MobiDB-lite"/>
    </source>
</evidence>
<sequence>MLGLVLALTGGDDEPSGDQRPPSADDTTATDSICGLPNGDLDVLRSAPDTEWELVDGVAAPTIEDAGPGEESQGIHSCFAHSAEGALLAAAYYRLDAASDEVEPDAFTRTRLDPDDPAYGEPAPSRRNDTFDTRALEFAGFRFDSISAESAVITTAHRVKEGPAIGELVTLTNSLTWRDGDWYLTSNVSSSQIGNLSGFVEWRP</sequence>
<feature type="region of interest" description="Disordered" evidence="1">
    <location>
        <begin position="108"/>
        <end position="127"/>
    </location>
</feature>
<evidence type="ECO:0000313" key="4">
    <source>
        <dbReference type="Proteomes" id="UP000282515"/>
    </source>
</evidence>
<dbReference type="EMBL" id="RDBF01000027">
    <property type="protein sequence ID" value="RLV54514.1"/>
    <property type="molecule type" value="Genomic_DNA"/>
</dbReference>
<feature type="domain" description="DUF8175" evidence="2">
    <location>
        <begin position="19"/>
        <end position="200"/>
    </location>
</feature>